<dbReference type="InterPro" id="IPR040676">
    <property type="entry name" value="DUF5641"/>
</dbReference>
<dbReference type="PANTHER" id="PTHR47331">
    <property type="entry name" value="PHD-TYPE DOMAIN-CONTAINING PROTEIN"/>
    <property type="match status" value="1"/>
</dbReference>
<reference evidence="2" key="1">
    <citation type="submission" date="2021-05" db="EMBL/GenBank/DDBJ databases">
        <authorList>
            <person name="Alioto T."/>
            <person name="Alioto T."/>
            <person name="Gomez Garrido J."/>
        </authorList>
    </citation>
    <scope>NUCLEOTIDE SEQUENCE</scope>
</reference>
<proteinExistence type="predicted"/>
<dbReference type="InterPro" id="IPR001584">
    <property type="entry name" value="Integrase_cat-core"/>
</dbReference>
<dbReference type="AlphaFoldDB" id="A0A8D9B2Z0"/>
<feature type="domain" description="Integrase catalytic" evidence="1">
    <location>
        <begin position="1"/>
        <end position="157"/>
    </location>
</feature>
<dbReference type="InterPro" id="IPR012337">
    <property type="entry name" value="RNaseH-like_sf"/>
</dbReference>
<evidence type="ECO:0000259" key="1">
    <source>
        <dbReference type="PROSITE" id="PS50994"/>
    </source>
</evidence>
<dbReference type="EMBL" id="HBUF01604529">
    <property type="protein sequence ID" value="CAG6777215.1"/>
    <property type="molecule type" value="Transcribed_RNA"/>
</dbReference>
<sequence>MQRKRGVHLEVVSDLSTPSFLNAFKRFISRRGPIKSVLSDNGTNFVGAHNQLKEIQDWLVSDNFQNAFGSELAKHRIEWIFNPPSSPHFGGIYEANVKSFKTHFYKAVGCQLLTYEEFLTLTVQIESLLNSRPLCLLSNDPSDCSILTPNHFLTMTSLKFIPAVDVTDVNPSRLTRFQLLDQMVQSYWKRWSCEYLTQMQAREKWNTPSRPVVIGLVVLIKQENVPPLHWPLGVITRVCPGNDGIIRVAWVKTARGEFKRPVHKLCPLPTQ</sequence>
<dbReference type="GO" id="GO:0015074">
    <property type="term" value="P:DNA integration"/>
    <property type="evidence" value="ECO:0007669"/>
    <property type="project" value="InterPro"/>
</dbReference>
<evidence type="ECO:0000313" key="2">
    <source>
        <dbReference type="EMBL" id="CAG6777215.1"/>
    </source>
</evidence>
<dbReference type="Gene3D" id="3.30.420.10">
    <property type="entry name" value="Ribonuclease H-like superfamily/Ribonuclease H"/>
    <property type="match status" value="1"/>
</dbReference>
<dbReference type="InterPro" id="IPR036397">
    <property type="entry name" value="RNaseH_sf"/>
</dbReference>
<dbReference type="GO" id="GO:0003676">
    <property type="term" value="F:nucleic acid binding"/>
    <property type="evidence" value="ECO:0007669"/>
    <property type="project" value="InterPro"/>
</dbReference>
<dbReference type="SUPFAM" id="SSF53098">
    <property type="entry name" value="Ribonuclease H-like"/>
    <property type="match status" value="1"/>
</dbReference>
<dbReference type="PROSITE" id="PS50994">
    <property type="entry name" value="INTEGRASE"/>
    <property type="match status" value="1"/>
</dbReference>
<protein>
    <recommendedName>
        <fullName evidence="1">Integrase catalytic domain-containing protein</fullName>
    </recommendedName>
</protein>
<dbReference type="Pfam" id="PF18701">
    <property type="entry name" value="DUF5641"/>
    <property type="match status" value="1"/>
</dbReference>
<organism evidence="2">
    <name type="scientific">Cacopsylla melanoneura</name>
    <dbReference type="NCBI Taxonomy" id="428564"/>
    <lineage>
        <taxon>Eukaryota</taxon>
        <taxon>Metazoa</taxon>
        <taxon>Ecdysozoa</taxon>
        <taxon>Arthropoda</taxon>
        <taxon>Hexapoda</taxon>
        <taxon>Insecta</taxon>
        <taxon>Pterygota</taxon>
        <taxon>Neoptera</taxon>
        <taxon>Paraneoptera</taxon>
        <taxon>Hemiptera</taxon>
        <taxon>Sternorrhyncha</taxon>
        <taxon>Psylloidea</taxon>
        <taxon>Psyllidae</taxon>
        <taxon>Psyllinae</taxon>
        <taxon>Cacopsylla</taxon>
    </lineage>
</organism>
<accession>A0A8D9B2Z0</accession>
<name>A0A8D9B2Z0_9HEMI</name>